<organism evidence="1 2">
    <name type="scientific">Sesamum angolense</name>
    <dbReference type="NCBI Taxonomy" id="2727404"/>
    <lineage>
        <taxon>Eukaryota</taxon>
        <taxon>Viridiplantae</taxon>
        <taxon>Streptophyta</taxon>
        <taxon>Embryophyta</taxon>
        <taxon>Tracheophyta</taxon>
        <taxon>Spermatophyta</taxon>
        <taxon>Magnoliopsida</taxon>
        <taxon>eudicotyledons</taxon>
        <taxon>Gunneridae</taxon>
        <taxon>Pentapetalae</taxon>
        <taxon>asterids</taxon>
        <taxon>lamiids</taxon>
        <taxon>Lamiales</taxon>
        <taxon>Pedaliaceae</taxon>
        <taxon>Sesamum</taxon>
    </lineage>
</organism>
<dbReference type="InterPro" id="IPR002812">
    <property type="entry name" value="DHQS"/>
</dbReference>
<gene>
    <name evidence="1" type="ORF">Sango_1151600</name>
</gene>
<sequence length="237" mass="27109">MMPSCFPINKTALAEGVVLEESPGSSDDPKRVLVVMDALKEFSVELLEWVLKNFSFGDSSSITLLGIMPWLNIPLSAKTWSDIWSMNLEDLSTFQEKNEFKNDPKYQKVQRLVELCQQYGVVPEIKTEMGHPLRLLVVEQISSLHATLVVFDRHHDRKHIEYYAEKIPCNMLVVNDNGEVDLIKKRKYSSSSEVDETLVAETPASVEPRPKLAISEQLKKRLMPKSWGQHDRDHINC</sequence>
<dbReference type="EMBL" id="JACGWL010000006">
    <property type="protein sequence ID" value="KAK4400455.1"/>
    <property type="molecule type" value="Genomic_DNA"/>
</dbReference>
<protein>
    <submittedName>
        <fullName evidence="1">Uncharacterized protein</fullName>
    </submittedName>
</protein>
<evidence type="ECO:0000313" key="2">
    <source>
        <dbReference type="Proteomes" id="UP001289374"/>
    </source>
</evidence>
<reference evidence="1" key="1">
    <citation type="submission" date="2020-06" db="EMBL/GenBank/DDBJ databases">
        <authorList>
            <person name="Li T."/>
            <person name="Hu X."/>
            <person name="Zhang T."/>
            <person name="Song X."/>
            <person name="Zhang H."/>
            <person name="Dai N."/>
            <person name="Sheng W."/>
            <person name="Hou X."/>
            <person name="Wei L."/>
        </authorList>
    </citation>
    <scope>NUCLEOTIDE SEQUENCE</scope>
    <source>
        <strain evidence="1">K16</strain>
        <tissue evidence="1">Leaf</tissue>
    </source>
</reference>
<name>A0AAE1WVR5_9LAMI</name>
<dbReference type="InterPro" id="IPR014729">
    <property type="entry name" value="Rossmann-like_a/b/a_fold"/>
</dbReference>
<comment type="caution">
    <text evidence="1">The sequence shown here is derived from an EMBL/GenBank/DDBJ whole genome shotgun (WGS) entry which is preliminary data.</text>
</comment>
<evidence type="ECO:0000313" key="1">
    <source>
        <dbReference type="EMBL" id="KAK4400455.1"/>
    </source>
</evidence>
<dbReference type="GO" id="GO:0016491">
    <property type="term" value="F:oxidoreductase activity"/>
    <property type="evidence" value="ECO:0007669"/>
    <property type="project" value="InterPro"/>
</dbReference>
<reference evidence="1" key="2">
    <citation type="journal article" date="2024" name="Plant">
        <title>Genomic evolution and insights into agronomic trait innovations of Sesamum species.</title>
        <authorList>
            <person name="Miao H."/>
            <person name="Wang L."/>
            <person name="Qu L."/>
            <person name="Liu H."/>
            <person name="Sun Y."/>
            <person name="Le M."/>
            <person name="Wang Q."/>
            <person name="Wei S."/>
            <person name="Zheng Y."/>
            <person name="Lin W."/>
            <person name="Duan Y."/>
            <person name="Cao H."/>
            <person name="Xiong S."/>
            <person name="Wang X."/>
            <person name="Wei L."/>
            <person name="Li C."/>
            <person name="Ma Q."/>
            <person name="Ju M."/>
            <person name="Zhao R."/>
            <person name="Li G."/>
            <person name="Mu C."/>
            <person name="Tian Q."/>
            <person name="Mei H."/>
            <person name="Zhang T."/>
            <person name="Gao T."/>
            <person name="Zhang H."/>
        </authorList>
    </citation>
    <scope>NUCLEOTIDE SEQUENCE</scope>
    <source>
        <strain evidence="1">K16</strain>
    </source>
</reference>
<dbReference type="PANTHER" id="PTHR33563">
    <property type="match status" value="1"/>
</dbReference>
<dbReference type="GO" id="GO:0003856">
    <property type="term" value="F:3-dehydroquinate synthase activity"/>
    <property type="evidence" value="ECO:0007669"/>
    <property type="project" value="InterPro"/>
</dbReference>
<proteinExistence type="predicted"/>
<dbReference type="GO" id="GO:0009073">
    <property type="term" value="P:aromatic amino acid family biosynthetic process"/>
    <property type="evidence" value="ECO:0007669"/>
    <property type="project" value="InterPro"/>
</dbReference>
<dbReference type="AlphaFoldDB" id="A0AAE1WVR5"/>
<keyword evidence="2" id="KW-1185">Reference proteome</keyword>
<dbReference type="Proteomes" id="UP001289374">
    <property type="component" value="Unassembled WGS sequence"/>
</dbReference>
<dbReference type="PANTHER" id="PTHR33563:SF9">
    <property type="entry name" value="USPA DOMAIN-CONTAINING PROTEIN"/>
    <property type="match status" value="1"/>
</dbReference>
<dbReference type="Gene3D" id="3.40.50.620">
    <property type="entry name" value="HUPs"/>
    <property type="match status" value="1"/>
</dbReference>
<accession>A0AAE1WVR5</accession>
<dbReference type="SUPFAM" id="SSF52402">
    <property type="entry name" value="Adenine nucleotide alpha hydrolases-like"/>
    <property type="match status" value="1"/>
</dbReference>